<comment type="caution">
    <text evidence="2">The sequence shown here is derived from an EMBL/GenBank/DDBJ whole genome shotgun (WGS) entry which is preliminary data.</text>
</comment>
<protein>
    <submittedName>
        <fullName evidence="2">Uncharacterized protein</fullName>
    </submittedName>
</protein>
<reference evidence="2" key="1">
    <citation type="submission" date="2020-08" db="EMBL/GenBank/DDBJ databases">
        <title>Multicomponent nature underlies the extraordinary mechanical properties of spider dragline silk.</title>
        <authorList>
            <person name="Kono N."/>
            <person name="Nakamura H."/>
            <person name="Mori M."/>
            <person name="Yoshida Y."/>
            <person name="Ohtoshi R."/>
            <person name="Malay A.D."/>
            <person name="Moran D.A.P."/>
            <person name="Tomita M."/>
            <person name="Numata K."/>
            <person name="Arakawa K."/>
        </authorList>
    </citation>
    <scope>NUCLEOTIDE SEQUENCE</scope>
</reference>
<organism evidence="2 3">
    <name type="scientific">Trichonephila inaurata madagascariensis</name>
    <dbReference type="NCBI Taxonomy" id="2747483"/>
    <lineage>
        <taxon>Eukaryota</taxon>
        <taxon>Metazoa</taxon>
        <taxon>Ecdysozoa</taxon>
        <taxon>Arthropoda</taxon>
        <taxon>Chelicerata</taxon>
        <taxon>Arachnida</taxon>
        <taxon>Araneae</taxon>
        <taxon>Araneomorphae</taxon>
        <taxon>Entelegynae</taxon>
        <taxon>Araneoidea</taxon>
        <taxon>Nephilidae</taxon>
        <taxon>Trichonephila</taxon>
        <taxon>Trichonephila inaurata</taxon>
    </lineage>
</organism>
<dbReference type="Proteomes" id="UP000886998">
    <property type="component" value="Unassembled WGS sequence"/>
</dbReference>
<accession>A0A8X6XY37</accession>
<keyword evidence="3" id="KW-1185">Reference proteome</keyword>
<dbReference type="EMBL" id="BMAV01013263">
    <property type="protein sequence ID" value="GFY60715.1"/>
    <property type="molecule type" value="Genomic_DNA"/>
</dbReference>
<evidence type="ECO:0000313" key="2">
    <source>
        <dbReference type="EMBL" id="GFY60715.1"/>
    </source>
</evidence>
<feature type="chain" id="PRO_5036487930" evidence="1">
    <location>
        <begin position="19"/>
        <end position="104"/>
    </location>
</feature>
<feature type="signal peptide" evidence="1">
    <location>
        <begin position="1"/>
        <end position="18"/>
    </location>
</feature>
<proteinExistence type="predicted"/>
<sequence length="104" mass="11807">MRLYILISTCVCFGLVYTAKCPDGTACEETDICCQRYLLGRTFICCTQNLACTKTFGIGHCRILRGLLLQELEALLEEISQQSLEEIVLKKKKIFAKKEDIFFG</sequence>
<gene>
    <name evidence="2" type="primary">NCL1_12537</name>
    <name evidence="2" type="ORF">TNIN_329021</name>
</gene>
<evidence type="ECO:0000313" key="3">
    <source>
        <dbReference type="Proteomes" id="UP000886998"/>
    </source>
</evidence>
<evidence type="ECO:0000256" key="1">
    <source>
        <dbReference type="SAM" id="SignalP"/>
    </source>
</evidence>
<keyword evidence="1" id="KW-0732">Signal</keyword>
<dbReference type="AlphaFoldDB" id="A0A8X6XY37"/>
<name>A0A8X6XY37_9ARAC</name>